<gene>
    <name evidence="1" type="ORF">M9H77_02679</name>
</gene>
<accession>A0ACC0C952</accession>
<proteinExistence type="predicted"/>
<name>A0ACC0C952_CATRO</name>
<dbReference type="EMBL" id="CM044701">
    <property type="protein sequence ID" value="KAI5681451.1"/>
    <property type="molecule type" value="Genomic_DNA"/>
</dbReference>
<dbReference type="Proteomes" id="UP001060085">
    <property type="component" value="Linkage Group LG01"/>
</dbReference>
<sequence>MGRAAIAIVFQGIIGDEVCGLNHFPALSSLIDIKYLKQAVWLLLEPGWKSLKGTAVDARSPPECYTEGEEEKGPGVTGGADFRKVGPWNVVEKGNKDNEGLCGGGVGRRREVEERKERHRGGGVTVEGLTKRAEVW</sequence>
<keyword evidence="2" id="KW-1185">Reference proteome</keyword>
<organism evidence="1 2">
    <name type="scientific">Catharanthus roseus</name>
    <name type="common">Madagascar periwinkle</name>
    <name type="synonym">Vinca rosea</name>
    <dbReference type="NCBI Taxonomy" id="4058"/>
    <lineage>
        <taxon>Eukaryota</taxon>
        <taxon>Viridiplantae</taxon>
        <taxon>Streptophyta</taxon>
        <taxon>Embryophyta</taxon>
        <taxon>Tracheophyta</taxon>
        <taxon>Spermatophyta</taxon>
        <taxon>Magnoliopsida</taxon>
        <taxon>eudicotyledons</taxon>
        <taxon>Gunneridae</taxon>
        <taxon>Pentapetalae</taxon>
        <taxon>asterids</taxon>
        <taxon>lamiids</taxon>
        <taxon>Gentianales</taxon>
        <taxon>Apocynaceae</taxon>
        <taxon>Rauvolfioideae</taxon>
        <taxon>Vinceae</taxon>
        <taxon>Catharanthinae</taxon>
        <taxon>Catharanthus</taxon>
    </lineage>
</organism>
<evidence type="ECO:0000313" key="2">
    <source>
        <dbReference type="Proteomes" id="UP001060085"/>
    </source>
</evidence>
<evidence type="ECO:0000313" key="1">
    <source>
        <dbReference type="EMBL" id="KAI5681451.1"/>
    </source>
</evidence>
<reference evidence="2" key="1">
    <citation type="journal article" date="2023" name="Nat. Plants">
        <title>Single-cell RNA sequencing provides a high-resolution roadmap for understanding the multicellular compartmentation of specialized metabolism.</title>
        <authorList>
            <person name="Sun S."/>
            <person name="Shen X."/>
            <person name="Li Y."/>
            <person name="Li Y."/>
            <person name="Wang S."/>
            <person name="Li R."/>
            <person name="Zhang H."/>
            <person name="Shen G."/>
            <person name="Guo B."/>
            <person name="Wei J."/>
            <person name="Xu J."/>
            <person name="St-Pierre B."/>
            <person name="Chen S."/>
            <person name="Sun C."/>
        </authorList>
    </citation>
    <scope>NUCLEOTIDE SEQUENCE [LARGE SCALE GENOMIC DNA]</scope>
</reference>
<protein>
    <submittedName>
        <fullName evidence="1">Uncharacterized protein</fullName>
    </submittedName>
</protein>
<comment type="caution">
    <text evidence="1">The sequence shown here is derived from an EMBL/GenBank/DDBJ whole genome shotgun (WGS) entry which is preliminary data.</text>
</comment>